<dbReference type="Gene3D" id="3.40.630.30">
    <property type="match status" value="1"/>
</dbReference>
<dbReference type="RefSeq" id="WP_071806067.1">
    <property type="nucleotide sequence ID" value="NZ_MEIA01000160.1"/>
</dbReference>
<dbReference type="AlphaFoldDB" id="A0A1K0GM17"/>
<dbReference type="PANTHER" id="PTHR43441">
    <property type="entry name" value="RIBOSOMAL-PROTEIN-SERINE ACETYLTRANSFERASE"/>
    <property type="match status" value="1"/>
</dbReference>
<accession>A0A1K0GM17</accession>
<dbReference type="SUPFAM" id="SSF55729">
    <property type="entry name" value="Acyl-CoA N-acyltransferases (Nat)"/>
    <property type="match status" value="1"/>
</dbReference>
<dbReference type="GO" id="GO:0008999">
    <property type="term" value="F:protein-N-terminal-alanine acetyltransferase activity"/>
    <property type="evidence" value="ECO:0007669"/>
    <property type="project" value="TreeGrafter"/>
</dbReference>
<protein>
    <submittedName>
        <fullName evidence="3">GNAT family N-acetyltransferase</fullName>
    </submittedName>
</protein>
<name>A0A1K0GM17_9ACTN</name>
<organism evidence="3 4">
    <name type="scientific">Couchioplanes caeruleus subsp. caeruleus</name>
    <dbReference type="NCBI Taxonomy" id="56427"/>
    <lineage>
        <taxon>Bacteria</taxon>
        <taxon>Bacillati</taxon>
        <taxon>Actinomycetota</taxon>
        <taxon>Actinomycetes</taxon>
        <taxon>Micromonosporales</taxon>
        <taxon>Micromonosporaceae</taxon>
        <taxon>Couchioplanes</taxon>
    </lineage>
</organism>
<feature type="domain" description="N-acetyltransferase" evidence="2">
    <location>
        <begin position="27"/>
        <end position="178"/>
    </location>
</feature>
<dbReference type="Proteomes" id="UP000182486">
    <property type="component" value="Unassembled WGS sequence"/>
</dbReference>
<keyword evidence="3" id="KW-0808">Transferase</keyword>
<proteinExistence type="predicted"/>
<dbReference type="InterPro" id="IPR051908">
    <property type="entry name" value="Ribosomal_N-acetyltransferase"/>
</dbReference>
<gene>
    <name evidence="3" type="ORF">BG844_15705</name>
</gene>
<dbReference type="GO" id="GO:1990189">
    <property type="term" value="F:protein N-terminal-serine acetyltransferase activity"/>
    <property type="evidence" value="ECO:0007669"/>
    <property type="project" value="TreeGrafter"/>
</dbReference>
<evidence type="ECO:0000313" key="3">
    <source>
        <dbReference type="EMBL" id="OJF13366.1"/>
    </source>
</evidence>
<feature type="compositionally biased region" description="Basic and acidic residues" evidence="1">
    <location>
        <begin position="172"/>
        <end position="181"/>
    </location>
</feature>
<dbReference type="EMBL" id="MEIA01000160">
    <property type="protein sequence ID" value="OJF13366.1"/>
    <property type="molecule type" value="Genomic_DNA"/>
</dbReference>
<feature type="region of interest" description="Disordered" evidence="1">
    <location>
        <begin position="156"/>
        <end position="181"/>
    </location>
</feature>
<dbReference type="InterPro" id="IPR000182">
    <property type="entry name" value="GNAT_dom"/>
</dbReference>
<sequence length="181" mass="19508">MEPPEMINVGDVVLKRWEPAWADHATMAVRELLPELKPFLPWATDAYDVEASRAFIEMSIANWDNGTAFNYGIFTGAGDFAGGIGLMTRMGPGVLEIGYWMRTAFTGRGYMTTAVEALTRVALTLPGIERVAIRHDVANAASAAVAAKAGFVEAGRVQSEPEAPGETGTEIISERRATQGF</sequence>
<reference evidence="3 4" key="1">
    <citation type="submission" date="2016-09" db="EMBL/GenBank/DDBJ databases">
        <title>Couchioplanes caeruleus draft genome sequence.</title>
        <authorList>
            <person name="Sheehan J."/>
            <person name="Caffrey P."/>
        </authorList>
    </citation>
    <scope>NUCLEOTIDE SEQUENCE [LARGE SCALE GENOMIC DNA]</scope>
    <source>
        <strain evidence="3 4">DSM 43634</strain>
    </source>
</reference>
<evidence type="ECO:0000256" key="1">
    <source>
        <dbReference type="SAM" id="MobiDB-lite"/>
    </source>
</evidence>
<dbReference type="GO" id="GO:0005737">
    <property type="term" value="C:cytoplasm"/>
    <property type="evidence" value="ECO:0007669"/>
    <property type="project" value="TreeGrafter"/>
</dbReference>
<evidence type="ECO:0000259" key="2">
    <source>
        <dbReference type="PROSITE" id="PS51186"/>
    </source>
</evidence>
<evidence type="ECO:0000313" key="4">
    <source>
        <dbReference type="Proteomes" id="UP000182486"/>
    </source>
</evidence>
<keyword evidence="4" id="KW-1185">Reference proteome</keyword>
<dbReference type="InterPro" id="IPR016181">
    <property type="entry name" value="Acyl_CoA_acyltransferase"/>
</dbReference>
<comment type="caution">
    <text evidence="3">The sequence shown here is derived from an EMBL/GenBank/DDBJ whole genome shotgun (WGS) entry which is preliminary data.</text>
</comment>
<dbReference type="Pfam" id="PF13302">
    <property type="entry name" value="Acetyltransf_3"/>
    <property type="match status" value="1"/>
</dbReference>
<dbReference type="PANTHER" id="PTHR43441:SF10">
    <property type="entry name" value="ACETYLTRANSFERASE"/>
    <property type="match status" value="1"/>
</dbReference>
<dbReference type="PROSITE" id="PS51186">
    <property type="entry name" value="GNAT"/>
    <property type="match status" value="1"/>
</dbReference>